<evidence type="ECO:0000256" key="1">
    <source>
        <dbReference type="ARBA" id="ARBA00000822"/>
    </source>
</evidence>
<dbReference type="STRING" id="490622.A0A395NH08"/>
<dbReference type="GO" id="GO:0016757">
    <property type="term" value="F:glycosyltransferase activity"/>
    <property type="evidence" value="ECO:0007669"/>
    <property type="project" value="UniProtKB-KW"/>
</dbReference>
<feature type="region of interest" description="Disordered" evidence="17">
    <location>
        <begin position="295"/>
        <end position="458"/>
    </location>
</feature>
<dbReference type="SUPFAM" id="SSF49899">
    <property type="entry name" value="Concanavalin A-like lectins/glucanases"/>
    <property type="match status" value="1"/>
</dbReference>
<dbReference type="PIRSF" id="PIRSF037299">
    <property type="entry name" value="Glycosidase_CRH1_prd"/>
    <property type="match status" value="1"/>
</dbReference>
<keyword evidence="6 18" id="KW-0732">Signal</keyword>
<keyword evidence="9" id="KW-0325">Glycoprotein</keyword>
<dbReference type="InterPro" id="IPR013320">
    <property type="entry name" value="ConA-like_dom_sf"/>
</dbReference>
<dbReference type="PANTHER" id="PTHR10963">
    <property type="entry name" value="GLYCOSYL HYDROLASE-RELATED"/>
    <property type="match status" value="1"/>
</dbReference>
<keyword evidence="10" id="KW-0449">Lipoprotein</keyword>
<keyword evidence="4" id="KW-0328">Glycosyltransferase</keyword>
<dbReference type="PANTHER" id="PTHR10963:SF22">
    <property type="entry name" value="GLYCOSIDASE CRH2-RELATED"/>
    <property type="match status" value="1"/>
</dbReference>
<comment type="catalytic activity">
    <reaction evidence="1">
        <text>Random endo-hydrolysis of N-acetyl-beta-D-glucosaminide (1-&gt;4)-beta-linkages in chitin and chitodextrins.</text>
        <dbReference type="EC" id="3.2.1.14"/>
    </reaction>
</comment>
<dbReference type="GO" id="GO:0008061">
    <property type="term" value="F:chitin binding"/>
    <property type="evidence" value="ECO:0007669"/>
    <property type="project" value="InterPro"/>
</dbReference>
<dbReference type="AlphaFoldDB" id="A0A395NH08"/>
<evidence type="ECO:0000256" key="14">
    <source>
        <dbReference type="ARBA" id="ARBA00093308"/>
    </source>
</evidence>
<keyword evidence="12" id="KW-0961">Cell wall biogenesis/degradation</keyword>
<dbReference type="GO" id="GO:0008843">
    <property type="term" value="F:endochitinase activity"/>
    <property type="evidence" value="ECO:0007669"/>
    <property type="project" value="UniProtKB-EC"/>
</dbReference>
<keyword evidence="8 15" id="KW-0472">Membrane</keyword>
<dbReference type="InterPro" id="IPR000757">
    <property type="entry name" value="Beta-glucanase-like"/>
</dbReference>
<keyword evidence="3" id="KW-0336">GPI-anchor</keyword>
<evidence type="ECO:0000256" key="5">
    <source>
        <dbReference type="ARBA" id="ARBA00022679"/>
    </source>
</evidence>
<dbReference type="InterPro" id="IPR017168">
    <property type="entry name" value="CHR-like"/>
</dbReference>
<feature type="active site" description="Proton donor" evidence="16">
    <location>
        <position position="162"/>
    </location>
</feature>
<dbReference type="GO" id="GO:0031505">
    <property type="term" value="P:fungal-type cell wall organization"/>
    <property type="evidence" value="ECO:0007669"/>
    <property type="project" value="TreeGrafter"/>
</dbReference>
<reference evidence="20 21" key="1">
    <citation type="journal article" date="2018" name="PLoS Pathog.">
        <title>Evolution of structural diversity of trichothecenes, a family of toxins produced by plant pathogenic and entomopathogenic fungi.</title>
        <authorList>
            <person name="Proctor R.H."/>
            <person name="McCormick S.P."/>
            <person name="Kim H.S."/>
            <person name="Cardoza R.E."/>
            <person name="Stanley A.M."/>
            <person name="Lindo L."/>
            <person name="Kelly A."/>
            <person name="Brown D.W."/>
            <person name="Lee T."/>
            <person name="Vaughan M.M."/>
            <person name="Alexander N.J."/>
            <person name="Busman M."/>
            <person name="Gutierrez S."/>
        </authorList>
    </citation>
    <scope>NUCLEOTIDE SEQUENCE [LARGE SCALE GENOMIC DNA]</scope>
    <source>
        <strain evidence="20 21">IBT 40837</strain>
    </source>
</reference>
<evidence type="ECO:0000256" key="4">
    <source>
        <dbReference type="ARBA" id="ARBA00022676"/>
    </source>
</evidence>
<dbReference type="Gene3D" id="2.60.120.200">
    <property type="match status" value="1"/>
</dbReference>
<feature type="compositionally biased region" description="Polar residues" evidence="17">
    <location>
        <begin position="312"/>
        <end position="329"/>
    </location>
</feature>
<keyword evidence="21" id="KW-1185">Reference proteome</keyword>
<feature type="active site" description="Nucleophile" evidence="16">
    <location>
        <position position="158"/>
    </location>
</feature>
<dbReference type="OrthoDB" id="4781at2759"/>
<keyword evidence="5" id="KW-0808">Transferase</keyword>
<feature type="signal peptide" evidence="18">
    <location>
        <begin position="1"/>
        <end position="18"/>
    </location>
</feature>
<evidence type="ECO:0000313" key="21">
    <source>
        <dbReference type="Proteomes" id="UP000266272"/>
    </source>
</evidence>
<feature type="compositionally biased region" description="Gly residues" evidence="17">
    <location>
        <begin position="373"/>
        <end position="384"/>
    </location>
</feature>
<dbReference type="Pfam" id="PF00722">
    <property type="entry name" value="Glyco_hydro_16"/>
    <property type="match status" value="1"/>
</dbReference>
<evidence type="ECO:0000256" key="12">
    <source>
        <dbReference type="ARBA" id="ARBA00023316"/>
    </source>
</evidence>
<feature type="compositionally biased region" description="Low complexity" evidence="17">
    <location>
        <begin position="438"/>
        <end position="458"/>
    </location>
</feature>
<evidence type="ECO:0000256" key="6">
    <source>
        <dbReference type="ARBA" id="ARBA00022729"/>
    </source>
</evidence>
<dbReference type="FunFam" id="2.60.120.200:FF:000159">
    <property type="entry name" value="Glycosidase"/>
    <property type="match status" value="1"/>
</dbReference>
<dbReference type="GO" id="GO:0098552">
    <property type="term" value="C:side of membrane"/>
    <property type="evidence" value="ECO:0007669"/>
    <property type="project" value="UniProtKB-KW"/>
</dbReference>
<proteinExistence type="inferred from homology"/>
<evidence type="ECO:0000256" key="15">
    <source>
        <dbReference type="PIRNR" id="PIRNR037299"/>
    </source>
</evidence>
<feature type="chain" id="PRO_5017269377" description="Crh-like protein" evidence="18">
    <location>
        <begin position="19"/>
        <end position="473"/>
    </location>
</feature>
<evidence type="ECO:0000256" key="13">
    <source>
        <dbReference type="ARBA" id="ARBA00038074"/>
    </source>
</evidence>
<dbReference type="InterPro" id="IPR050546">
    <property type="entry name" value="Glycosyl_Hydrlase_16"/>
</dbReference>
<evidence type="ECO:0000256" key="10">
    <source>
        <dbReference type="ARBA" id="ARBA00023288"/>
    </source>
</evidence>
<dbReference type="EC" id="3.2.-.-" evidence="15"/>
<organism evidence="20 21">
    <name type="scientific">Trichoderma arundinaceum</name>
    <dbReference type="NCBI Taxonomy" id="490622"/>
    <lineage>
        <taxon>Eukaryota</taxon>
        <taxon>Fungi</taxon>
        <taxon>Dikarya</taxon>
        <taxon>Ascomycota</taxon>
        <taxon>Pezizomycotina</taxon>
        <taxon>Sordariomycetes</taxon>
        <taxon>Hypocreomycetidae</taxon>
        <taxon>Hypocreales</taxon>
        <taxon>Hypocreaceae</taxon>
        <taxon>Trichoderma</taxon>
    </lineage>
</organism>
<accession>A0A395NH08</accession>
<dbReference type="GO" id="GO:0005975">
    <property type="term" value="P:carbohydrate metabolic process"/>
    <property type="evidence" value="ECO:0007669"/>
    <property type="project" value="InterPro"/>
</dbReference>
<comment type="caution">
    <text evidence="20">The sequence shown here is derived from an EMBL/GenBank/DDBJ whole genome shotgun (WGS) entry which is preliminary data.</text>
</comment>
<evidence type="ECO:0000256" key="9">
    <source>
        <dbReference type="ARBA" id="ARBA00023180"/>
    </source>
</evidence>
<name>A0A395NH08_TRIAR</name>
<evidence type="ECO:0000256" key="3">
    <source>
        <dbReference type="ARBA" id="ARBA00022622"/>
    </source>
</evidence>
<dbReference type="EMBL" id="PXOA01000450">
    <property type="protein sequence ID" value="RFU75310.1"/>
    <property type="molecule type" value="Genomic_DNA"/>
</dbReference>
<evidence type="ECO:0000256" key="16">
    <source>
        <dbReference type="PIRSR" id="PIRSR037299-1"/>
    </source>
</evidence>
<feature type="compositionally biased region" description="Gly residues" evidence="17">
    <location>
        <begin position="397"/>
        <end position="417"/>
    </location>
</feature>
<evidence type="ECO:0000256" key="18">
    <source>
        <dbReference type="SAM" id="SignalP"/>
    </source>
</evidence>
<dbReference type="CDD" id="cd02183">
    <property type="entry name" value="GH16_fungal_CRH1_transglycosylase"/>
    <property type="match status" value="1"/>
</dbReference>
<gene>
    <name evidence="20" type="ORF">TARUN_6947</name>
</gene>
<dbReference type="PROSITE" id="PS51762">
    <property type="entry name" value="GH16_2"/>
    <property type="match status" value="1"/>
</dbReference>
<comment type="subcellular location">
    <subcellularLocation>
        <location evidence="2">Membrane</location>
        <topology evidence="2">Lipid-anchor</topology>
        <topology evidence="2">GPI-anchor</topology>
    </subcellularLocation>
</comment>
<dbReference type="GO" id="GO:0009277">
    <property type="term" value="C:fungal-type cell wall"/>
    <property type="evidence" value="ECO:0007669"/>
    <property type="project" value="TreeGrafter"/>
</dbReference>
<keyword evidence="11" id="KW-0326">Glycosidase</keyword>
<comment type="function">
    <text evidence="14">Dual chitinase/transglycosylase that plays a role in cell wall architecture. Chitinase and transglycosylase activities are coupled. Required for the polysaccharide cross-linking at the septa and the cell wall. More specifically, transfers chitin to 1,6-beta-glucan in the cell wall.</text>
</comment>
<evidence type="ECO:0000256" key="2">
    <source>
        <dbReference type="ARBA" id="ARBA00004589"/>
    </source>
</evidence>
<evidence type="ECO:0000313" key="20">
    <source>
        <dbReference type="EMBL" id="RFU75310.1"/>
    </source>
</evidence>
<feature type="domain" description="GH16" evidence="19">
    <location>
        <begin position="57"/>
        <end position="272"/>
    </location>
</feature>
<keyword evidence="7 15" id="KW-0378">Hydrolase</keyword>
<dbReference type="InterPro" id="IPR018371">
    <property type="entry name" value="Chitin-binding_1_CS"/>
</dbReference>
<protein>
    <recommendedName>
        <fullName evidence="15">Crh-like protein</fullName>
        <ecNumber evidence="15">3.2.-.-</ecNumber>
    </recommendedName>
</protein>
<comment type="similarity">
    <text evidence="13">Belongs to the glycosyl hydrolase 16 family. CRH1 subfamily.</text>
</comment>
<evidence type="ECO:0000259" key="19">
    <source>
        <dbReference type="PROSITE" id="PS51762"/>
    </source>
</evidence>
<dbReference type="PROSITE" id="PS00026">
    <property type="entry name" value="CHIT_BIND_I_1"/>
    <property type="match status" value="1"/>
</dbReference>
<feature type="compositionally biased region" description="Polar residues" evidence="17">
    <location>
        <begin position="422"/>
        <end position="437"/>
    </location>
</feature>
<evidence type="ECO:0000256" key="11">
    <source>
        <dbReference type="ARBA" id="ARBA00023295"/>
    </source>
</evidence>
<evidence type="ECO:0000256" key="7">
    <source>
        <dbReference type="ARBA" id="ARBA00022801"/>
    </source>
</evidence>
<feature type="compositionally biased region" description="Low complexity" evidence="17">
    <location>
        <begin position="345"/>
        <end position="366"/>
    </location>
</feature>
<evidence type="ECO:0000256" key="8">
    <source>
        <dbReference type="ARBA" id="ARBA00023136"/>
    </source>
</evidence>
<dbReference type="Proteomes" id="UP000266272">
    <property type="component" value="Unassembled WGS sequence"/>
</dbReference>
<feature type="compositionally biased region" description="Low complexity" evidence="17">
    <location>
        <begin position="300"/>
        <end position="311"/>
    </location>
</feature>
<sequence length="473" mass="49244">MLRSVAIAALLGAGSALADKCSLTNKCPEESPCCSQYGECGVGAYCLGGCDPRMSFSLDSCTPEPVCQDKTMTFDSKLSSISDISDYLGDPSKADWVAQGEPAYYNGNVLLTMPKNSVGTVLASTEYMWYGNVKAKFKTSRGKGVVTAFILLSDVKDEIDYEFVGVDLGTAQTNWYFQGIPDYHNSGNITLSDTFNNYHTYEINWTPDMIQWLVDGQVGRTVYRKDHWNATSNQWSFPQTPARVQLSIWPGGLASNAQGTIDWAGGEIDWNAPDIQKSGYFYATFQSVSVECYKTSKPPGTNSGTSYTYSSLKGTNDTVINGNKRTNLASLEGSGLDMDAGKPDTSSAAPSASGSSTKSSKPPKNTQAQIPGGSNGSSGTVPGGDDGDNGDDNGSSGSDGGNSSGSGGSGGSGGDSGGSTPPADTSSCSTTSFNQDCSDGSDSSSSKNGKNSGSRSGVSALAMVLAGAALFLF</sequence>
<evidence type="ECO:0000256" key="17">
    <source>
        <dbReference type="SAM" id="MobiDB-lite"/>
    </source>
</evidence>